<name>A0ABQ4XVC1_9ASTR</name>
<evidence type="ECO:0000313" key="1">
    <source>
        <dbReference type="EMBL" id="GJS68742.1"/>
    </source>
</evidence>
<dbReference type="EMBL" id="BQNB010009812">
    <property type="protein sequence ID" value="GJS68742.1"/>
    <property type="molecule type" value="Genomic_DNA"/>
</dbReference>
<dbReference type="Proteomes" id="UP001151760">
    <property type="component" value="Unassembled WGS sequence"/>
</dbReference>
<gene>
    <name evidence="1" type="ORF">Tco_0683307</name>
</gene>
<reference evidence="1" key="1">
    <citation type="journal article" date="2022" name="Int. J. Mol. Sci.">
        <title>Draft Genome of Tanacetum Coccineum: Genomic Comparison of Closely Related Tanacetum-Family Plants.</title>
        <authorList>
            <person name="Yamashiro T."/>
            <person name="Shiraishi A."/>
            <person name="Nakayama K."/>
            <person name="Satake H."/>
        </authorList>
    </citation>
    <scope>NUCLEOTIDE SEQUENCE</scope>
</reference>
<accession>A0ABQ4XVC1</accession>
<sequence length="329" mass="38013">MASLVQKNRPPMLGPEEYLSGVQYTAYERTQIFRIEATENILPVLHMKKLRQLYNDAYSEHNSLSAEKEAIFLILTGIGDEIYSTVDACNTSKEMWTAIERLQQDSDPEQARRDKDMQKNLALLAKYYQESCTNLPTTKPFELLQTPEQTEDTTPRLRVSQGEIDMCKQTEQGSTTSSLTKADWLEDTDEEIDEQELEAHYSYMAKIQEVSPEETSSTSQPLEQSIHTLHMFSTKSATKSIYGVDNFANPKYLKKAQSEKPRLYEIPYDTSDPANRFCPNGEETVTLEKESRSKLDKEQSETICYTYQNILMKNFQTHHQKPICDHWNR</sequence>
<comment type="caution">
    <text evidence="1">The sequence shown here is derived from an EMBL/GenBank/DDBJ whole genome shotgun (WGS) entry which is preliminary data.</text>
</comment>
<protein>
    <submittedName>
        <fullName evidence="1">Uncharacterized protein</fullName>
    </submittedName>
</protein>
<keyword evidence="2" id="KW-1185">Reference proteome</keyword>
<organism evidence="1 2">
    <name type="scientific">Tanacetum coccineum</name>
    <dbReference type="NCBI Taxonomy" id="301880"/>
    <lineage>
        <taxon>Eukaryota</taxon>
        <taxon>Viridiplantae</taxon>
        <taxon>Streptophyta</taxon>
        <taxon>Embryophyta</taxon>
        <taxon>Tracheophyta</taxon>
        <taxon>Spermatophyta</taxon>
        <taxon>Magnoliopsida</taxon>
        <taxon>eudicotyledons</taxon>
        <taxon>Gunneridae</taxon>
        <taxon>Pentapetalae</taxon>
        <taxon>asterids</taxon>
        <taxon>campanulids</taxon>
        <taxon>Asterales</taxon>
        <taxon>Asteraceae</taxon>
        <taxon>Asteroideae</taxon>
        <taxon>Anthemideae</taxon>
        <taxon>Anthemidinae</taxon>
        <taxon>Tanacetum</taxon>
    </lineage>
</organism>
<evidence type="ECO:0000313" key="2">
    <source>
        <dbReference type="Proteomes" id="UP001151760"/>
    </source>
</evidence>
<proteinExistence type="predicted"/>
<reference evidence="1" key="2">
    <citation type="submission" date="2022-01" db="EMBL/GenBank/DDBJ databases">
        <authorList>
            <person name="Yamashiro T."/>
            <person name="Shiraishi A."/>
            <person name="Satake H."/>
            <person name="Nakayama K."/>
        </authorList>
    </citation>
    <scope>NUCLEOTIDE SEQUENCE</scope>
</reference>